<keyword evidence="2" id="KW-0436">Ligase</keyword>
<gene>
    <name evidence="2" type="ORF">IG193_08595</name>
</gene>
<dbReference type="Gene3D" id="3.30.1330.100">
    <property type="entry name" value="CofE-like"/>
    <property type="match status" value="1"/>
</dbReference>
<dbReference type="RefSeq" id="WP_192818763.1">
    <property type="nucleotide sequence ID" value="NZ_CP062310.1"/>
</dbReference>
<dbReference type="InParanoid" id="A0A7L9FGN4"/>
<reference evidence="2 3" key="1">
    <citation type="submission" date="2020-10" db="EMBL/GenBank/DDBJ databases">
        <title>Thermofilum lucidum 3507LT sp. nov. a novel member of Thermofilaceae family isolated from Chile hot spring, and proposal of description order Thermofilales.</title>
        <authorList>
            <person name="Zayulina K.S."/>
            <person name="Elcheninov A.G."/>
            <person name="Toshchakov S.V."/>
            <person name="Kublanov I.V."/>
        </authorList>
    </citation>
    <scope>NUCLEOTIDE SEQUENCE [LARGE SCALE GENOMIC DNA]</scope>
    <source>
        <strain evidence="2 3">3507LT</strain>
    </source>
</reference>
<name>A0A7L9FGN4_9CREN</name>
<dbReference type="GeneID" id="59149949"/>
<dbReference type="EMBL" id="CP062310">
    <property type="protein sequence ID" value="QOJ78791.1"/>
    <property type="molecule type" value="Genomic_DNA"/>
</dbReference>
<dbReference type="GO" id="GO:0052618">
    <property type="term" value="F:coenzyme F420-0:L-glutamate ligase activity"/>
    <property type="evidence" value="ECO:0007669"/>
    <property type="project" value="TreeGrafter"/>
</dbReference>
<protein>
    <submittedName>
        <fullName evidence="2">Coenzyme F420-0:L-glutamate ligase</fullName>
    </submittedName>
</protein>
<feature type="domain" description="Coenzyme F420:L-glutamate ligase-like" evidence="1">
    <location>
        <begin position="13"/>
        <end position="228"/>
    </location>
</feature>
<dbReference type="AlphaFoldDB" id="A0A7L9FGN4"/>
<keyword evidence="3" id="KW-1185">Reference proteome</keyword>
<dbReference type="Pfam" id="PF01996">
    <property type="entry name" value="F420_ligase"/>
    <property type="match status" value="1"/>
</dbReference>
<accession>A0A7L9FGN4</accession>
<sequence length="298" mass="32816">MYARKEGKRGAGIIVLTSEMVSKAEGRVYRLEGVKPSLAARFLSRVYGKDPRAVKLILRASEGISFVIPVRGLAERYGYLFREYARDEGAALELLRKDPYIFMTRVRGMVLSDAGLDFSNSTEGYCTLPPEDPDLSARRIRARVRELTGKDVAVVIADTEWKLDKFGTVDVAIGSSGIQPVSRNFGARDLYGKPKFGGLDDLTDLVAAAANLLFGQTDEAVPVVIIRGLRYERSERGVRDVLYPEGAMRGAIFMILLEYVRLKAVLLLLRLLLLFRRASKGLGSPADPAPGAQLARSC</sequence>
<dbReference type="PANTHER" id="PTHR47917">
    <property type="match status" value="1"/>
</dbReference>
<dbReference type="PANTHER" id="PTHR47917:SF1">
    <property type="entry name" value="COENZYME F420:L-GLUTAMATE LIGASE"/>
    <property type="match status" value="1"/>
</dbReference>
<dbReference type="KEGG" id="thel:IG193_08595"/>
<evidence type="ECO:0000313" key="3">
    <source>
        <dbReference type="Proteomes" id="UP000594121"/>
    </source>
</evidence>
<evidence type="ECO:0000259" key="1">
    <source>
        <dbReference type="Pfam" id="PF01996"/>
    </source>
</evidence>
<proteinExistence type="predicted"/>
<organism evidence="2 3">
    <name type="scientific">Infirmifilum lucidum</name>
    <dbReference type="NCBI Taxonomy" id="2776706"/>
    <lineage>
        <taxon>Archaea</taxon>
        <taxon>Thermoproteota</taxon>
        <taxon>Thermoprotei</taxon>
        <taxon>Thermofilales</taxon>
        <taxon>Thermofilaceae</taxon>
        <taxon>Infirmifilum</taxon>
    </lineage>
</organism>
<dbReference type="SUPFAM" id="SSF144010">
    <property type="entry name" value="CofE-like"/>
    <property type="match status" value="1"/>
</dbReference>
<dbReference type="InterPro" id="IPR002847">
    <property type="entry name" value="F420-0_gamma-glut_ligase-dom"/>
</dbReference>
<evidence type="ECO:0000313" key="2">
    <source>
        <dbReference type="EMBL" id="QOJ78791.1"/>
    </source>
</evidence>
<dbReference type="Proteomes" id="UP000594121">
    <property type="component" value="Chromosome"/>
</dbReference>